<dbReference type="OrthoDB" id="539593at2759"/>
<gene>
    <name evidence="3" type="ORF">Bathy06g00330</name>
</gene>
<dbReference type="InterPro" id="IPR048469">
    <property type="entry name" value="YchJ-like_M"/>
</dbReference>
<dbReference type="PANTHER" id="PTHR33747:SF1">
    <property type="entry name" value="ADENYLATE CYCLASE-ASSOCIATED CAP C-TERMINAL DOMAIN-CONTAINING PROTEIN"/>
    <property type="match status" value="1"/>
</dbReference>
<dbReference type="EMBL" id="FO082273">
    <property type="protein sequence ID" value="CCO17237.1"/>
    <property type="molecule type" value="Genomic_DNA"/>
</dbReference>
<dbReference type="PANTHER" id="PTHR33747">
    <property type="entry name" value="UPF0225 PROTEIN SCO1677"/>
    <property type="match status" value="1"/>
</dbReference>
<dbReference type="Pfam" id="PF17775">
    <property type="entry name" value="YchJ_M-like"/>
    <property type="match status" value="1"/>
</dbReference>
<accession>K8EGF7</accession>
<feature type="compositionally biased region" description="Basic residues" evidence="1">
    <location>
        <begin position="29"/>
        <end position="51"/>
    </location>
</feature>
<reference evidence="3 4" key="1">
    <citation type="submission" date="2011-10" db="EMBL/GenBank/DDBJ databases">
        <authorList>
            <person name="Genoscope - CEA"/>
        </authorList>
    </citation>
    <scope>NUCLEOTIDE SEQUENCE [LARGE SCALE GENOMIC DNA]</scope>
    <source>
        <strain evidence="3 4">RCC 1105</strain>
    </source>
</reference>
<evidence type="ECO:0000313" key="3">
    <source>
        <dbReference type="EMBL" id="CCO17237.1"/>
    </source>
</evidence>
<dbReference type="GeneID" id="19015013"/>
<feature type="region of interest" description="Disordered" evidence="1">
    <location>
        <begin position="1"/>
        <end position="93"/>
    </location>
</feature>
<sequence length="230" mass="26104">MLKTFSSSSSSLNHRYSSRSIVLVGENKRHSRPRSRPRRRSILLVHAKKKSGFAAELMKKKEEDDDDDDGPSTSTSKTNENERCPCGSSSSYKSCCRPYHDLERYPPDPVTLMKSRFSAYAKGKAKYVVMTTHSENEIKKDGSKTKSGVKVSTLEADVIATCEKVEFYGLKIANEKKKNETEHLVSFSYNCRVRGQKGFDRGREETQSELSTFRKEEDGKWYFLDGIQGA</sequence>
<organism evidence="3 4">
    <name type="scientific">Bathycoccus prasinos</name>
    <dbReference type="NCBI Taxonomy" id="41875"/>
    <lineage>
        <taxon>Eukaryota</taxon>
        <taxon>Viridiplantae</taxon>
        <taxon>Chlorophyta</taxon>
        <taxon>Mamiellophyceae</taxon>
        <taxon>Mamiellales</taxon>
        <taxon>Bathycoccaceae</taxon>
        <taxon>Bathycoccus</taxon>
    </lineage>
</organism>
<evidence type="ECO:0000256" key="1">
    <source>
        <dbReference type="SAM" id="MobiDB-lite"/>
    </source>
</evidence>
<dbReference type="Gene3D" id="3.10.450.50">
    <property type="match status" value="1"/>
</dbReference>
<protein>
    <submittedName>
        <fullName evidence="3">SEC-C motif domain protein</fullName>
    </submittedName>
</protein>
<dbReference type="AlphaFoldDB" id="K8EGF7"/>
<keyword evidence="4" id="KW-1185">Reference proteome</keyword>
<dbReference type="KEGG" id="bpg:Bathy06g00330"/>
<dbReference type="SUPFAM" id="SSF54427">
    <property type="entry name" value="NTF2-like"/>
    <property type="match status" value="1"/>
</dbReference>
<name>K8EGF7_9CHLO</name>
<evidence type="ECO:0000259" key="2">
    <source>
        <dbReference type="Pfam" id="PF17775"/>
    </source>
</evidence>
<dbReference type="Proteomes" id="UP000198341">
    <property type="component" value="Chromosome 6"/>
</dbReference>
<proteinExistence type="predicted"/>
<dbReference type="RefSeq" id="XP_007512637.1">
    <property type="nucleotide sequence ID" value="XM_007512575.1"/>
</dbReference>
<evidence type="ECO:0000313" key="4">
    <source>
        <dbReference type="Proteomes" id="UP000198341"/>
    </source>
</evidence>
<dbReference type="InterPro" id="IPR032710">
    <property type="entry name" value="NTF2-like_dom_sf"/>
</dbReference>
<feature type="domain" description="YchJ-like middle NTF2-like" evidence="2">
    <location>
        <begin position="109"/>
        <end position="226"/>
    </location>
</feature>
<feature type="compositionally biased region" description="Low complexity" evidence="1">
    <location>
        <begin position="1"/>
        <end position="20"/>
    </location>
</feature>
<dbReference type="eggNOG" id="ENOG502S4BV">
    <property type="taxonomic scope" value="Eukaryota"/>
</dbReference>